<sequence>MSKPVGERFVQLVWETLRNPECADHRSELLAVASQFLDAIEPDASDFADEFRKVACLALDHAMFGGDATELKYATLVLAMQAKLSDFDKRISELEQ</sequence>
<proteinExistence type="predicted"/>
<evidence type="ECO:0000313" key="1">
    <source>
        <dbReference type="EMBL" id="MEB3023917.1"/>
    </source>
</evidence>
<reference evidence="1 2" key="1">
    <citation type="submission" date="2023-12" db="EMBL/GenBank/DDBJ databases">
        <title>Description of new species of Mycobacterium terrae complex isolated from sewage at the Sao Paulo Zoological Park Foundation in Brazil.</title>
        <authorList>
            <person name="Romagnoli C.L."/>
            <person name="Conceicao E.C."/>
            <person name="Machado E."/>
            <person name="Barreto L.B.P.F."/>
            <person name="Sharma A."/>
            <person name="Silva N.M."/>
            <person name="Marques L.E."/>
            <person name="Juliana M.A."/>
            <person name="Lourenco M.C.S."/>
            <person name="Digiampietri L.A."/>
            <person name="Suffys P.N."/>
            <person name="Viana-Niero C."/>
        </authorList>
    </citation>
    <scope>NUCLEOTIDE SEQUENCE [LARGE SCALE GENOMIC DNA]</scope>
    <source>
        <strain evidence="1 2">MYC098</strain>
    </source>
</reference>
<dbReference type="Proteomes" id="UP001299596">
    <property type="component" value="Unassembled WGS sequence"/>
</dbReference>
<name>A0ABU5XNR2_9MYCO</name>
<comment type="caution">
    <text evidence="1">The sequence shown here is derived from an EMBL/GenBank/DDBJ whole genome shotgun (WGS) entry which is preliminary data.</text>
</comment>
<dbReference type="EMBL" id="JAYJJR010000024">
    <property type="protein sequence ID" value="MEB3023917.1"/>
    <property type="molecule type" value="Genomic_DNA"/>
</dbReference>
<dbReference type="RefSeq" id="WP_225406866.1">
    <property type="nucleotide sequence ID" value="NZ_JAYJJR010000024.1"/>
</dbReference>
<keyword evidence="2" id="KW-1185">Reference proteome</keyword>
<accession>A0ABU5XNR2</accession>
<organism evidence="1 2">
    <name type="scientific">[Mycobacterium] crassicus</name>
    <dbReference type="NCBI Taxonomy" id="2872309"/>
    <lineage>
        <taxon>Bacteria</taxon>
        <taxon>Bacillati</taxon>
        <taxon>Actinomycetota</taxon>
        <taxon>Actinomycetes</taxon>
        <taxon>Mycobacteriales</taxon>
        <taxon>Mycobacteriaceae</taxon>
        <taxon>Mycolicibacter</taxon>
    </lineage>
</organism>
<evidence type="ECO:0000313" key="2">
    <source>
        <dbReference type="Proteomes" id="UP001299596"/>
    </source>
</evidence>
<gene>
    <name evidence="1" type="ORF">K6T79_23100</name>
</gene>
<protein>
    <submittedName>
        <fullName evidence="1">Uncharacterized protein</fullName>
    </submittedName>
</protein>